<keyword evidence="2" id="KW-0812">Transmembrane</keyword>
<protein>
    <recommendedName>
        <fullName evidence="5">DUF4834 domain-containing protein</fullName>
    </recommendedName>
</protein>
<comment type="caution">
    <text evidence="3">The sequence shown here is derived from an EMBL/GenBank/DDBJ whole genome shotgun (WGS) entry which is preliminary data.</text>
</comment>
<dbReference type="EMBL" id="BMIL01000005">
    <property type="protein sequence ID" value="GGC64202.1"/>
    <property type="molecule type" value="Genomic_DNA"/>
</dbReference>
<proteinExistence type="predicted"/>
<organism evidence="3 4">
    <name type="scientific">Pedobacter quisquiliarum</name>
    <dbReference type="NCBI Taxonomy" id="1834438"/>
    <lineage>
        <taxon>Bacteria</taxon>
        <taxon>Pseudomonadati</taxon>
        <taxon>Bacteroidota</taxon>
        <taxon>Sphingobacteriia</taxon>
        <taxon>Sphingobacteriales</taxon>
        <taxon>Sphingobacteriaceae</taxon>
        <taxon>Pedobacter</taxon>
    </lineage>
</organism>
<evidence type="ECO:0000313" key="3">
    <source>
        <dbReference type="EMBL" id="GGC64202.1"/>
    </source>
</evidence>
<dbReference type="InterPro" id="IPR032272">
    <property type="entry name" value="DUF4834"/>
</dbReference>
<reference evidence="3" key="1">
    <citation type="journal article" date="2014" name="Int. J. Syst. Evol. Microbiol.">
        <title>Complete genome sequence of Corynebacterium casei LMG S-19264T (=DSM 44701T), isolated from a smear-ripened cheese.</title>
        <authorList>
            <consortium name="US DOE Joint Genome Institute (JGI-PGF)"/>
            <person name="Walter F."/>
            <person name="Albersmeier A."/>
            <person name="Kalinowski J."/>
            <person name="Ruckert C."/>
        </authorList>
    </citation>
    <scope>NUCLEOTIDE SEQUENCE</scope>
    <source>
        <strain evidence="3">CGMCC 1.15343</strain>
    </source>
</reference>
<dbReference type="RefSeq" id="WP_188626482.1">
    <property type="nucleotide sequence ID" value="NZ_BMIL01000005.1"/>
</dbReference>
<dbReference type="Proteomes" id="UP000651668">
    <property type="component" value="Unassembled WGS sequence"/>
</dbReference>
<dbReference type="Pfam" id="PF16118">
    <property type="entry name" value="DUF4834"/>
    <property type="match status" value="1"/>
</dbReference>
<evidence type="ECO:0008006" key="5">
    <source>
        <dbReference type="Google" id="ProtNLM"/>
    </source>
</evidence>
<sequence>MGLVKFIFITIMVLWLIRLLLRLIFPLVLKNMFSKMQQSAADPRQQQQQRQSRRSPEGSINIDYVPPQAKKGNADKLGDFVEYEEVK</sequence>
<name>A0A916U9L6_9SPHI</name>
<evidence type="ECO:0000256" key="2">
    <source>
        <dbReference type="SAM" id="Phobius"/>
    </source>
</evidence>
<feature type="transmembrane region" description="Helical" evidence="2">
    <location>
        <begin position="6"/>
        <end position="29"/>
    </location>
</feature>
<keyword evidence="2" id="KW-0472">Membrane</keyword>
<evidence type="ECO:0000256" key="1">
    <source>
        <dbReference type="SAM" id="MobiDB-lite"/>
    </source>
</evidence>
<dbReference type="AlphaFoldDB" id="A0A916U9L6"/>
<accession>A0A916U9L6</accession>
<gene>
    <name evidence="3" type="ORF">GCM10011387_17280</name>
</gene>
<feature type="compositionally biased region" description="Basic and acidic residues" evidence="1">
    <location>
        <begin position="72"/>
        <end position="87"/>
    </location>
</feature>
<evidence type="ECO:0000313" key="4">
    <source>
        <dbReference type="Proteomes" id="UP000651668"/>
    </source>
</evidence>
<keyword evidence="2" id="KW-1133">Transmembrane helix</keyword>
<reference evidence="3" key="2">
    <citation type="submission" date="2020-09" db="EMBL/GenBank/DDBJ databases">
        <authorList>
            <person name="Sun Q."/>
            <person name="Zhou Y."/>
        </authorList>
    </citation>
    <scope>NUCLEOTIDE SEQUENCE</scope>
    <source>
        <strain evidence="3">CGMCC 1.15343</strain>
    </source>
</reference>
<keyword evidence="4" id="KW-1185">Reference proteome</keyword>
<feature type="region of interest" description="Disordered" evidence="1">
    <location>
        <begin position="39"/>
        <end position="87"/>
    </location>
</feature>
<feature type="compositionally biased region" description="Low complexity" evidence="1">
    <location>
        <begin position="39"/>
        <end position="50"/>
    </location>
</feature>